<organism evidence="2 3">
    <name type="scientific">Rubrivivax gelatinosus</name>
    <name type="common">Rhodocyclus gelatinosus</name>
    <name type="synonym">Rhodopseudomonas gelatinosa</name>
    <dbReference type="NCBI Taxonomy" id="28068"/>
    <lineage>
        <taxon>Bacteria</taxon>
        <taxon>Pseudomonadati</taxon>
        <taxon>Pseudomonadota</taxon>
        <taxon>Betaproteobacteria</taxon>
        <taxon>Burkholderiales</taxon>
        <taxon>Sphaerotilaceae</taxon>
        <taxon>Rubrivivax</taxon>
    </lineage>
</organism>
<evidence type="ECO:0000313" key="3">
    <source>
        <dbReference type="Proteomes" id="UP001041814"/>
    </source>
</evidence>
<feature type="region of interest" description="Disordered" evidence="1">
    <location>
        <begin position="1"/>
        <end position="41"/>
    </location>
</feature>
<name>A0ABS1DRK1_RUBGE</name>
<keyword evidence="3" id="KW-1185">Reference proteome</keyword>
<comment type="caution">
    <text evidence="2">The sequence shown here is derived from an EMBL/GenBank/DDBJ whole genome shotgun (WGS) entry which is preliminary data.</text>
</comment>
<sequence length="70" mass="6633">MSSEASFSDLPEARPPAPAPMAPGDQAPPGTPGSGETVCPECGGSGRISEGSCCPVCDGSGKLTVGIGGG</sequence>
<evidence type="ECO:0008006" key="4">
    <source>
        <dbReference type="Google" id="ProtNLM"/>
    </source>
</evidence>
<dbReference type="RefSeq" id="WP_200377962.1">
    <property type="nucleotide sequence ID" value="NZ_NRRU01000010.1"/>
</dbReference>
<evidence type="ECO:0000313" key="2">
    <source>
        <dbReference type="EMBL" id="MBK1712024.1"/>
    </source>
</evidence>
<reference evidence="2" key="2">
    <citation type="journal article" date="2020" name="Microorganisms">
        <title>Osmotic Adaptation and Compatible Solute Biosynthesis of Phototrophic Bacteria as Revealed from Genome Analyses.</title>
        <authorList>
            <person name="Imhoff J.F."/>
            <person name="Rahn T."/>
            <person name="Kunzel S."/>
            <person name="Keller A."/>
            <person name="Neulinger S.C."/>
        </authorList>
    </citation>
    <scope>NUCLEOTIDE SEQUENCE</scope>
    <source>
        <strain evidence="2">IM 151</strain>
    </source>
</reference>
<dbReference type="EMBL" id="NRRU01000010">
    <property type="protein sequence ID" value="MBK1712024.1"/>
    <property type="molecule type" value="Genomic_DNA"/>
</dbReference>
<reference evidence="2" key="1">
    <citation type="submission" date="2017-08" db="EMBL/GenBank/DDBJ databases">
        <authorList>
            <person name="Imhoff J.F."/>
            <person name="Rahn T."/>
            <person name="Kuenzel S."/>
            <person name="Neulinger S.C."/>
        </authorList>
    </citation>
    <scope>NUCLEOTIDE SEQUENCE</scope>
    <source>
        <strain evidence="2">IM 151</strain>
    </source>
</reference>
<gene>
    <name evidence="2" type="ORF">CKO43_04435</name>
</gene>
<accession>A0ABS1DRK1</accession>
<evidence type="ECO:0000256" key="1">
    <source>
        <dbReference type="SAM" id="MobiDB-lite"/>
    </source>
</evidence>
<protein>
    <recommendedName>
        <fullName evidence="4">Molecular chaperone DnaJ</fullName>
    </recommendedName>
</protein>
<dbReference type="Gene3D" id="6.20.20.10">
    <property type="match status" value="1"/>
</dbReference>
<proteinExistence type="predicted"/>
<dbReference type="Proteomes" id="UP001041814">
    <property type="component" value="Unassembled WGS sequence"/>
</dbReference>